<dbReference type="PANTHER" id="PTHR10108:SF1144">
    <property type="entry name" value="METHYLTRANSFERASE PMT10-RELATED"/>
    <property type="match status" value="1"/>
</dbReference>
<organism evidence="9 10">
    <name type="scientific">Kalanchoe fedtschenkoi</name>
    <name type="common">Lavender scallops</name>
    <name type="synonym">South American air plant</name>
    <dbReference type="NCBI Taxonomy" id="63787"/>
    <lineage>
        <taxon>Eukaryota</taxon>
        <taxon>Viridiplantae</taxon>
        <taxon>Streptophyta</taxon>
        <taxon>Embryophyta</taxon>
        <taxon>Tracheophyta</taxon>
        <taxon>Spermatophyta</taxon>
        <taxon>Magnoliopsida</taxon>
        <taxon>eudicotyledons</taxon>
        <taxon>Gunneridae</taxon>
        <taxon>Pentapetalae</taxon>
        <taxon>Saxifragales</taxon>
        <taxon>Crassulaceae</taxon>
        <taxon>Kalanchoe</taxon>
    </lineage>
</organism>
<evidence type="ECO:0000256" key="6">
    <source>
        <dbReference type="ARBA" id="ARBA00037847"/>
    </source>
</evidence>
<dbReference type="GO" id="GO:0005802">
    <property type="term" value="C:trans-Golgi network"/>
    <property type="evidence" value="ECO:0007669"/>
    <property type="project" value="TreeGrafter"/>
</dbReference>
<proteinExistence type="inferred from homology"/>
<evidence type="ECO:0000256" key="5">
    <source>
        <dbReference type="ARBA" id="ARBA00023180"/>
    </source>
</evidence>
<feature type="region of interest" description="Disordered" evidence="8">
    <location>
        <begin position="57"/>
        <end position="93"/>
    </location>
</feature>
<dbReference type="GO" id="GO:0005768">
    <property type="term" value="C:endosome"/>
    <property type="evidence" value="ECO:0007669"/>
    <property type="project" value="TreeGrafter"/>
</dbReference>
<protein>
    <recommendedName>
        <fullName evidence="7">Methyltransferase</fullName>
        <ecNumber evidence="7">2.1.1.-</ecNumber>
    </recommendedName>
</protein>
<evidence type="ECO:0000256" key="7">
    <source>
        <dbReference type="RuleBase" id="RU366043"/>
    </source>
</evidence>
<keyword evidence="10" id="KW-1185">Reference proteome</keyword>
<dbReference type="Pfam" id="PF03141">
    <property type="entry name" value="Methyltransf_29"/>
    <property type="match status" value="1"/>
</dbReference>
<dbReference type="Proteomes" id="UP000594263">
    <property type="component" value="Unplaced"/>
</dbReference>
<reference evidence="9" key="1">
    <citation type="submission" date="2021-01" db="UniProtKB">
        <authorList>
            <consortium name="EnsemblPlants"/>
        </authorList>
    </citation>
    <scope>IDENTIFICATION</scope>
</reference>
<accession>A0A7N0TPL4</accession>
<dbReference type="InterPro" id="IPR029063">
    <property type="entry name" value="SAM-dependent_MTases_sf"/>
</dbReference>
<keyword evidence="5 7" id="KW-0325">Glycoprotein</keyword>
<dbReference type="EnsemblPlants" id="Kaladp0041s0045.1.v1.1">
    <property type="protein sequence ID" value="Kaladp0041s0045.1.v1.1"/>
    <property type="gene ID" value="Kaladp0041s0045.v1.1"/>
</dbReference>
<keyword evidence="3 7" id="KW-0489">Methyltransferase</keyword>
<evidence type="ECO:0000313" key="9">
    <source>
        <dbReference type="EnsemblPlants" id="Kaladp0041s0045.1.v1.1"/>
    </source>
</evidence>
<dbReference type="GO" id="GO:0008168">
    <property type="term" value="F:methyltransferase activity"/>
    <property type="evidence" value="ECO:0007669"/>
    <property type="project" value="UniProtKB-UniRule"/>
</dbReference>
<evidence type="ECO:0000256" key="8">
    <source>
        <dbReference type="SAM" id="MobiDB-lite"/>
    </source>
</evidence>
<comment type="subcellular location">
    <subcellularLocation>
        <location evidence="6">Endomembrane system</location>
        <topology evidence="6">Single-pass membrane protein</topology>
    </subcellularLocation>
    <subcellularLocation>
        <location evidence="1 7">Membrane</location>
        <topology evidence="1 7">Single-pass type II membrane protein</topology>
    </subcellularLocation>
</comment>
<evidence type="ECO:0000256" key="1">
    <source>
        <dbReference type="ARBA" id="ARBA00004606"/>
    </source>
</evidence>
<dbReference type="PANTHER" id="PTHR10108">
    <property type="entry name" value="SAM-DEPENDENT METHYLTRANSFERASE"/>
    <property type="match status" value="1"/>
</dbReference>
<evidence type="ECO:0000313" key="10">
    <source>
        <dbReference type="Proteomes" id="UP000594263"/>
    </source>
</evidence>
<feature type="compositionally biased region" description="Pro residues" evidence="8">
    <location>
        <begin position="72"/>
        <end position="86"/>
    </location>
</feature>
<evidence type="ECO:0000256" key="4">
    <source>
        <dbReference type="ARBA" id="ARBA00022968"/>
    </source>
</evidence>
<dbReference type="GO" id="GO:0032259">
    <property type="term" value="P:methylation"/>
    <property type="evidence" value="ECO:0007669"/>
    <property type="project" value="UniProtKB-KW"/>
</dbReference>
<dbReference type="Gene3D" id="3.40.50.150">
    <property type="entry name" value="Vaccinia Virus protein VP39"/>
    <property type="match status" value="1"/>
</dbReference>
<dbReference type="SUPFAM" id="SSF53335">
    <property type="entry name" value="S-adenosyl-L-methionine-dependent methyltransferases"/>
    <property type="match status" value="2"/>
</dbReference>
<comment type="similarity">
    <text evidence="2 7">Belongs to the methyltransferase superfamily.</text>
</comment>
<evidence type="ECO:0000256" key="3">
    <source>
        <dbReference type="ARBA" id="ARBA00022603"/>
    </source>
</evidence>
<dbReference type="InterPro" id="IPR004159">
    <property type="entry name" value="Put_SAM_MeTrfase"/>
</dbReference>
<keyword evidence="4 7" id="KW-0812">Transmembrane</keyword>
<name>A0A7N0TPL4_KALFE</name>
<keyword evidence="7" id="KW-0808">Transferase</keyword>
<dbReference type="AlphaFoldDB" id="A0A7N0TPL4"/>
<dbReference type="Gramene" id="Kaladp0041s0045.1.v1.1">
    <property type="protein sequence ID" value="Kaladp0041s0045.1.v1.1"/>
    <property type="gene ID" value="Kaladp0041s0045.v1.1"/>
</dbReference>
<dbReference type="GO" id="GO:0016020">
    <property type="term" value="C:membrane"/>
    <property type="evidence" value="ECO:0007669"/>
    <property type="project" value="UniProtKB-SubCell"/>
</dbReference>
<evidence type="ECO:0000256" key="2">
    <source>
        <dbReference type="ARBA" id="ARBA00008361"/>
    </source>
</evidence>
<keyword evidence="4 7" id="KW-0735">Signal-anchor</keyword>
<sequence>MSMIECCRSVMKSPHLAKVSAFVLVYVAFCYVAQNSSDADRKLLLLNYGQFAANISSSQTPTPTAIAVSPNSTPPQLSPSYPPPVTSPLSLSPSFPPPPQLLRPLIERLGILSGDGAMTDEFDVEDIDAEFVEKMGNGSQALGRSFSDEGTWIGVKRFSQCSDSMMDYVPCMDNGDAIGRLPSTDRGEQFERHCPEKDKRLTCLVPKPKGYKNLVPWPKSLHEVWLQNIPNTTLAEEVKGRREVSIKKDKLHFTDGRIKDEGIECTQGADRYISHLSQMVPDIAFGSRTRVVLDVACGIGNLGGYLMSRNVLTLCIAPKDVHGNEIQFALERGVPAMVATFATHRLLYPSQAFDMVHCCRCGVNWTLDDGTWLLEANRILRAGGYFVWSDKFEEQWSEMLDLAARLCWVLVKKEQHVAIWQKPLNSSCYLNRSEGIRPPLCPADDDPDNVWYVDLTACISQLPKNGSVASLSVWPDRLQTPPDRLETIHMDALISRKELFRAENRKWDMIIKSYMHHFHLKKRKLRNVLDMRAGFGGFAATLINEKIDAWVLNVVPVSWFNTLPIIYDRGLLGVMHDWCEPFDTYLRSYDLLHASGLFSIERRRCNISDIMLEMDRILRPGGFAFIHDSVTAINEVQEIGNAMGWHVTLRDPPEGPHAFYKILICEKRLKHRK</sequence>
<dbReference type="EC" id="2.1.1.-" evidence="7"/>